<comment type="subcellular location">
    <subcellularLocation>
        <location evidence="1">Cytoplasm</location>
    </subcellularLocation>
</comment>
<keyword evidence="3 6" id="KW-0853">WD repeat</keyword>
<dbReference type="SMART" id="SM00320">
    <property type="entry name" value="WD40"/>
    <property type="match status" value="7"/>
</dbReference>
<dbReference type="PROSITE" id="PS00678">
    <property type="entry name" value="WD_REPEATS_1"/>
    <property type="match status" value="1"/>
</dbReference>
<comment type="similarity">
    <text evidence="5">Belongs to the WD repeat MORG1 family.</text>
</comment>
<accession>A0A8J2SX96</accession>
<feature type="repeat" description="WD" evidence="6">
    <location>
        <begin position="297"/>
        <end position="330"/>
    </location>
</feature>
<dbReference type="InterPro" id="IPR020472">
    <property type="entry name" value="WD40_PAC1"/>
</dbReference>
<dbReference type="InterPro" id="IPR036322">
    <property type="entry name" value="WD40_repeat_dom_sf"/>
</dbReference>
<dbReference type="OrthoDB" id="71437at2759"/>
<dbReference type="PANTHER" id="PTHR22842">
    <property type="entry name" value="WD40 REPEAT PROTEIN"/>
    <property type="match status" value="1"/>
</dbReference>
<organism evidence="7 8">
    <name type="scientific">Pelagomonas calceolata</name>
    <dbReference type="NCBI Taxonomy" id="35677"/>
    <lineage>
        <taxon>Eukaryota</taxon>
        <taxon>Sar</taxon>
        <taxon>Stramenopiles</taxon>
        <taxon>Ochrophyta</taxon>
        <taxon>Pelagophyceae</taxon>
        <taxon>Pelagomonadales</taxon>
        <taxon>Pelagomonadaceae</taxon>
        <taxon>Pelagomonas</taxon>
    </lineage>
</organism>
<proteinExistence type="inferred from homology"/>
<dbReference type="InterPro" id="IPR051980">
    <property type="entry name" value="WD_repeat_MORG1"/>
</dbReference>
<evidence type="ECO:0000256" key="6">
    <source>
        <dbReference type="PROSITE-ProRule" id="PRU00221"/>
    </source>
</evidence>
<evidence type="ECO:0000256" key="4">
    <source>
        <dbReference type="ARBA" id="ARBA00022737"/>
    </source>
</evidence>
<reference evidence="7" key="1">
    <citation type="submission" date="2021-11" db="EMBL/GenBank/DDBJ databases">
        <authorList>
            <consortium name="Genoscope - CEA"/>
            <person name="William W."/>
        </authorList>
    </citation>
    <scope>NUCLEOTIDE SEQUENCE</scope>
</reference>
<evidence type="ECO:0000256" key="5">
    <source>
        <dbReference type="ARBA" id="ARBA00038145"/>
    </source>
</evidence>
<dbReference type="Pfam" id="PF00400">
    <property type="entry name" value="WD40"/>
    <property type="match status" value="6"/>
</dbReference>
<dbReference type="CDD" id="cd00200">
    <property type="entry name" value="WD40"/>
    <property type="match status" value="1"/>
</dbReference>
<evidence type="ECO:0000256" key="1">
    <source>
        <dbReference type="ARBA" id="ARBA00004496"/>
    </source>
</evidence>
<feature type="repeat" description="WD" evidence="6">
    <location>
        <begin position="100"/>
        <end position="142"/>
    </location>
</feature>
<dbReference type="InterPro" id="IPR019775">
    <property type="entry name" value="WD40_repeat_CS"/>
</dbReference>
<evidence type="ECO:0000313" key="8">
    <source>
        <dbReference type="Proteomes" id="UP000789595"/>
    </source>
</evidence>
<dbReference type="AlphaFoldDB" id="A0A8J2SX96"/>
<dbReference type="GO" id="GO:0000398">
    <property type="term" value="P:mRNA splicing, via spliceosome"/>
    <property type="evidence" value="ECO:0007669"/>
    <property type="project" value="TreeGrafter"/>
</dbReference>
<dbReference type="PRINTS" id="PR00320">
    <property type="entry name" value="GPROTEINBRPT"/>
</dbReference>
<evidence type="ECO:0000256" key="3">
    <source>
        <dbReference type="ARBA" id="ARBA00022574"/>
    </source>
</evidence>
<dbReference type="InterPro" id="IPR015943">
    <property type="entry name" value="WD40/YVTN_repeat-like_dom_sf"/>
</dbReference>
<dbReference type="EMBL" id="CAKKNE010000005">
    <property type="protein sequence ID" value="CAH0376847.1"/>
    <property type="molecule type" value="Genomic_DNA"/>
</dbReference>
<dbReference type="GO" id="GO:0005737">
    <property type="term" value="C:cytoplasm"/>
    <property type="evidence" value="ECO:0007669"/>
    <property type="project" value="UniProtKB-SubCell"/>
</dbReference>
<dbReference type="PROSITE" id="PS50082">
    <property type="entry name" value="WD_REPEATS_2"/>
    <property type="match status" value="4"/>
</dbReference>
<dbReference type="SUPFAM" id="SSF50978">
    <property type="entry name" value="WD40 repeat-like"/>
    <property type="match status" value="1"/>
</dbReference>
<dbReference type="PROSITE" id="PS50294">
    <property type="entry name" value="WD_REPEATS_REGION"/>
    <property type="match status" value="3"/>
</dbReference>
<evidence type="ECO:0000256" key="2">
    <source>
        <dbReference type="ARBA" id="ARBA00022490"/>
    </source>
</evidence>
<keyword evidence="2" id="KW-0963">Cytoplasm</keyword>
<gene>
    <name evidence="7" type="ORF">PECAL_5P14400</name>
</gene>
<protein>
    <recommendedName>
        <fullName evidence="9">Anaphase-promoting complex subunit 4 WD40 domain-containing protein</fullName>
    </recommendedName>
</protein>
<dbReference type="PANTHER" id="PTHR22842:SF3">
    <property type="entry name" value="WD REPEAT DOMAIN-CONTAINING PROTEIN 83"/>
    <property type="match status" value="1"/>
</dbReference>
<evidence type="ECO:0000313" key="7">
    <source>
        <dbReference type="EMBL" id="CAH0376847.1"/>
    </source>
</evidence>
<dbReference type="Proteomes" id="UP000789595">
    <property type="component" value="Unassembled WGS sequence"/>
</dbReference>
<comment type="caution">
    <text evidence="7">The sequence shown here is derived from an EMBL/GenBank/DDBJ whole genome shotgun (WGS) entry which is preliminary data.</text>
</comment>
<feature type="repeat" description="WD" evidence="6">
    <location>
        <begin position="255"/>
        <end position="296"/>
    </location>
</feature>
<feature type="repeat" description="WD" evidence="6">
    <location>
        <begin position="9"/>
        <end position="41"/>
    </location>
</feature>
<keyword evidence="4" id="KW-0677">Repeat</keyword>
<keyword evidence="8" id="KW-1185">Reference proteome</keyword>
<name>A0A8J2SX96_9STRA</name>
<dbReference type="GO" id="GO:0071013">
    <property type="term" value="C:catalytic step 2 spliceosome"/>
    <property type="evidence" value="ECO:0007669"/>
    <property type="project" value="TreeGrafter"/>
</dbReference>
<evidence type="ECO:0008006" key="9">
    <source>
        <dbReference type="Google" id="ProtNLM"/>
    </source>
</evidence>
<sequence>MDFKETRRLRGHVGAVLCARYTKDGAYALTCGADRSIKLWNPARAAPDTGALLIKNYTGPHAREISQICVADDCARFCSVGGDKSCFLWDVATGAVARRWEDHAARVNCCAFCAPGDQLLATGSYDRTLKFWDLRSNNRHPLQTLDDFGDSVTSVALAKETGGFDQPAKFGKHGVEPASRKRPVVTETSVVVGCVDGKVRTYDLRKGRMHADNFKVPVTSVKVSRDGHVAAASCLDRSCRLIEVATGTQLNLYKGHKHETYALESCFSHDDAYLCSGSEDGRVVVWRLVEATVIADFKAANSAACSVSWHPKCASVLVASHDGTASVWSA</sequence>
<dbReference type="Gene3D" id="2.130.10.10">
    <property type="entry name" value="YVTN repeat-like/Quinoprotein amine dehydrogenase"/>
    <property type="match status" value="2"/>
</dbReference>
<dbReference type="InterPro" id="IPR001680">
    <property type="entry name" value="WD40_rpt"/>
</dbReference>